<proteinExistence type="predicted"/>
<dbReference type="InterPro" id="IPR000073">
    <property type="entry name" value="AB_hydrolase_1"/>
</dbReference>
<protein>
    <submittedName>
        <fullName evidence="2">Alpha/beta hydrolase</fullName>
    </submittedName>
</protein>
<name>A0A930VI67_9ACTN</name>
<dbReference type="GO" id="GO:0016787">
    <property type="term" value="F:hydrolase activity"/>
    <property type="evidence" value="ECO:0007669"/>
    <property type="project" value="UniProtKB-KW"/>
</dbReference>
<evidence type="ECO:0000259" key="1">
    <source>
        <dbReference type="Pfam" id="PF00561"/>
    </source>
</evidence>
<comment type="caution">
    <text evidence="2">The sequence shown here is derived from an EMBL/GenBank/DDBJ whole genome shotgun (WGS) entry which is preliminary data.</text>
</comment>
<dbReference type="PANTHER" id="PTHR43194">
    <property type="entry name" value="HYDROLASE ALPHA/BETA FOLD FAMILY"/>
    <property type="match status" value="1"/>
</dbReference>
<keyword evidence="2" id="KW-0378">Hydrolase</keyword>
<dbReference type="InterPro" id="IPR029058">
    <property type="entry name" value="AB_hydrolase_fold"/>
</dbReference>
<organism evidence="2 3">
    <name type="scientific">Nocardioides islandensis</name>
    <dbReference type="NCBI Taxonomy" id="433663"/>
    <lineage>
        <taxon>Bacteria</taxon>
        <taxon>Bacillati</taxon>
        <taxon>Actinomycetota</taxon>
        <taxon>Actinomycetes</taxon>
        <taxon>Propionibacteriales</taxon>
        <taxon>Nocardioidaceae</taxon>
        <taxon>Nocardioides</taxon>
    </lineage>
</organism>
<evidence type="ECO:0000313" key="3">
    <source>
        <dbReference type="Proteomes" id="UP000640489"/>
    </source>
</evidence>
<accession>A0A930VI67</accession>
<dbReference type="EMBL" id="JADKPN010000009">
    <property type="protein sequence ID" value="MBF4764380.1"/>
    <property type="molecule type" value="Genomic_DNA"/>
</dbReference>
<dbReference type="AlphaFoldDB" id="A0A930VI67"/>
<dbReference type="Pfam" id="PF00561">
    <property type="entry name" value="Abhydrolase_1"/>
    <property type="match status" value="1"/>
</dbReference>
<dbReference type="PANTHER" id="PTHR43194:SF2">
    <property type="entry name" value="PEROXISOMAL MEMBRANE PROTEIN LPX1"/>
    <property type="match status" value="1"/>
</dbReference>
<feature type="domain" description="AB hydrolase-1" evidence="1">
    <location>
        <begin position="23"/>
        <end position="264"/>
    </location>
</feature>
<reference evidence="2" key="1">
    <citation type="submission" date="2020-11" db="EMBL/GenBank/DDBJ databases">
        <title>Nocardioides sp. nov., isolated from Soil of Cynanchum wilfordii Hemsley rhizosphere.</title>
        <authorList>
            <person name="Lee J.-S."/>
            <person name="Suh M.K."/>
            <person name="Kim J.-S."/>
        </authorList>
    </citation>
    <scope>NUCLEOTIDE SEQUENCE</scope>
    <source>
        <strain evidence="2">KCTC 19275</strain>
    </source>
</reference>
<dbReference type="SUPFAM" id="SSF53474">
    <property type="entry name" value="alpha/beta-Hydrolases"/>
    <property type="match status" value="1"/>
</dbReference>
<gene>
    <name evidence="2" type="ORF">ISU07_14700</name>
</gene>
<sequence>MTDFTTRDGCRISYQVHGNGPKTLVIAPGWSQTAAQFDRMIPLLGPDYTVVAYDHRNHGESGRLDQGARIASLAMDLRELLDELSLAKAHLMGHSMGCSIIWSFIDQFGTDRISSVVWIDQPTVCALVPWLEPEDASQVGAIVDFPGAAAFVQGVNGPDQAQVRADFLTSMLTKDISSEDYEFLLAENMKLEMPFGARLLLDHVMQDWRDVLPRVDVPSLVTGGEVSHVMPSSQEFNAAQIPGAKLHVFTRAEGGAHFPFYEKPGPFAATIKEFIDGVDADSSDAETKAPAAVNAR</sequence>
<dbReference type="InterPro" id="IPR050228">
    <property type="entry name" value="Carboxylesterase_BioH"/>
</dbReference>
<dbReference type="Gene3D" id="3.40.50.1820">
    <property type="entry name" value="alpha/beta hydrolase"/>
    <property type="match status" value="1"/>
</dbReference>
<dbReference type="Proteomes" id="UP000640489">
    <property type="component" value="Unassembled WGS sequence"/>
</dbReference>
<keyword evidence="3" id="KW-1185">Reference proteome</keyword>
<evidence type="ECO:0000313" key="2">
    <source>
        <dbReference type="EMBL" id="MBF4764380.1"/>
    </source>
</evidence>
<dbReference type="RefSeq" id="WP_194707574.1">
    <property type="nucleotide sequence ID" value="NZ_JADKPN010000009.1"/>
</dbReference>